<accession>A0ABU6N3P7</accession>
<proteinExistence type="predicted"/>
<dbReference type="EMBL" id="JARMDB010000050">
    <property type="protein sequence ID" value="MED1569657.1"/>
    <property type="molecule type" value="Genomic_DNA"/>
</dbReference>
<reference evidence="2 3" key="1">
    <citation type="submission" date="2023-03" db="EMBL/GenBank/DDBJ databases">
        <title>Bacillus Genome Sequencing.</title>
        <authorList>
            <person name="Dunlap C."/>
        </authorList>
    </citation>
    <scope>NUCLEOTIDE SEQUENCE [LARGE SCALE GENOMIC DNA]</scope>
    <source>
        <strain evidence="2 3">B-615</strain>
    </source>
</reference>
<name>A0ABU6N3P7_9BACI</name>
<gene>
    <name evidence="2" type="ORF">P4U88_28420</name>
</gene>
<keyword evidence="1" id="KW-1133">Transmembrane helix</keyword>
<keyword evidence="1" id="KW-0472">Membrane</keyword>
<organism evidence="2 3">
    <name type="scientific">Bacillus paramycoides</name>
    <dbReference type="NCBI Taxonomy" id="2026194"/>
    <lineage>
        <taxon>Bacteria</taxon>
        <taxon>Bacillati</taxon>
        <taxon>Bacillota</taxon>
        <taxon>Bacilli</taxon>
        <taxon>Bacillales</taxon>
        <taxon>Bacillaceae</taxon>
        <taxon>Bacillus</taxon>
        <taxon>Bacillus cereus group</taxon>
    </lineage>
</organism>
<comment type="caution">
    <text evidence="2">The sequence shown here is derived from an EMBL/GenBank/DDBJ whole genome shotgun (WGS) entry which is preliminary data.</text>
</comment>
<dbReference type="RefSeq" id="WP_327922142.1">
    <property type="nucleotide sequence ID" value="NZ_JARLYI010000001.1"/>
</dbReference>
<evidence type="ECO:0000313" key="3">
    <source>
        <dbReference type="Proteomes" id="UP001309448"/>
    </source>
</evidence>
<dbReference type="Proteomes" id="UP001309448">
    <property type="component" value="Unassembled WGS sequence"/>
</dbReference>
<evidence type="ECO:0000313" key="2">
    <source>
        <dbReference type="EMBL" id="MED1569657.1"/>
    </source>
</evidence>
<feature type="transmembrane region" description="Helical" evidence="1">
    <location>
        <begin position="62"/>
        <end position="83"/>
    </location>
</feature>
<keyword evidence="3" id="KW-1185">Reference proteome</keyword>
<keyword evidence="1" id="KW-0812">Transmembrane</keyword>
<feature type="transmembrane region" description="Helical" evidence="1">
    <location>
        <begin position="23"/>
        <end position="41"/>
    </location>
</feature>
<protein>
    <submittedName>
        <fullName evidence="2">Uncharacterized protein</fullName>
    </submittedName>
</protein>
<sequence>MEEVPLNLSGHASSIYNWTRQSFGSLAIGVFTSIVAARMIVHTEKLSGSVISIQQQAFTLSIHDVFIISTVIAMLGLPFSFYLKAKKNNCNNI</sequence>
<evidence type="ECO:0000256" key="1">
    <source>
        <dbReference type="SAM" id="Phobius"/>
    </source>
</evidence>